<evidence type="ECO:0000256" key="3">
    <source>
        <dbReference type="ARBA" id="ARBA00022806"/>
    </source>
</evidence>
<dbReference type="InterPro" id="IPR011545">
    <property type="entry name" value="DEAD/DEAH_box_helicase_dom"/>
</dbReference>
<dbReference type="InterPro" id="IPR014001">
    <property type="entry name" value="Helicase_ATP-bd"/>
</dbReference>
<evidence type="ECO:0000313" key="8">
    <source>
        <dbReference type="EMBL" id="NKX49025.1"/>
    </source>
</evidence>
<keyword evidence="3" id="KW-0347">Helicase</keyword>
<keyword evidence="4" id="KW-0067">ATP-binding</keyword>
<dbReference type="InterPro" id="IPR021904">
    <property type="entry name" value="DUF3516"/>
</dbReference>
<evidence type="ECO:0000256" key="4">
    <source>
        <dbReference type="ARBA" id="ARBA00022840"/>
    </source>
</evidence>
<dbReference type="PANTHER" id="PTHR12131:SF1">
    <property type="entry name" value="ATP-DEPENDENT RNA HELICASE SUPV3L1, MITOCHONDRIAL-RELATED"/>
    <property type="match status" value="1"/>
</dbReference>
<dbReference type="Pfam" id="PF00270">
    <property type="entry name" value="DEAD"/>
    <property type="match status" value="1"/>
</dbReference>
<dbReference type="Pfam" id="PF12029">
    <property type="entry name" value="DUF3516"/>
    <property type="match status" value="1"/>
</dbReference>
<comment type="caution">
    <text evidence="8">The sequence shown here is derived from an EMBL/GenBank/DDBJ whole genome shotgun (WGS) entry which is preliminary data.</text>
</comment>
<keyword evidence="2" id="KW-0378">Hydrolase</keyword>
<evidence type="ECO:0000256" key="2">
    <source>
        <dbReference type="ARBA" id="ARBA00022801"/>
    </source>
</evidence>
<dbReference type="SMART" id="SM00487">
    <property type="entry name" value="DEXDc"/>
    <property type="match status" value="1"/>
</dbReference>
<protein>
    <submittedName>
        <fullName evidence="8">DUF3516 domain-containing protein</fullName>
    </submittedName>
</protein>
<dbReference type="Proteomes" id="UP000523795">
    <property type="component" value="Unassembled WGS sequence"/>
</dbReference>
<dbReference type="Pfam" id="PF00271">
    <property type="entry name" value="Helicase_C"/>
    <property type="match status" value="1"/>
</dbReference>
<dbReference type="InterPro" id="IPR001650">
    <property type="entry name" value="Helicase_C-like"/>
</dbReference>
<feature type="domain" description="Helicase ATP-binding" evidence="6">
    <location>
        <begin position="46"/>
        <end position="202"/>
    </location>
</feature>
<evidence type="ECO:0000256" key="1">
    <source>
        <dbReference type="ARBA" id="ARBA00022741"/>
    </source>
</evidence>
<dbReference type="InterPro" id="IPR027417">
    <property type="entry name" value="P-loop_NTPase"/>
</dbReference>
<dbReference type="SUPFAM" id="SSF52540">
    <property type="entry name" value="P-loop containing nucleoside triphosphate hydrolases"/>
    <property type="match status" value="1"/>
</dbReference>
<name>A0ABX1JLU9_9MICC</name>
<evidence type="ECO:0000259" key="6">
    <source>
        <dbReference type="PROSITE" id="PS51192"/>
    </source>
</evidence>
<dbReference type="Gene3D" id="3.40.50.300">
    <property type="entry name" value="P-loop containing nucleotide triphosphate hydrolases"/>
    <property type="match status" value="2"/>
</dbReference>
<sequence length="852" mass="93371">MKLLEQLPATSPASSAGVDPDQTYTAFAEWVQSRGMELYPAQDEAVMELVSGSNVILATPTGSGKSMVAVAAHFHAMATGRRSYYTAPIKALVSEKFFALCDIFGPDNVGMVTGDSAVNQDAPIICCTAEILANIALREGVDADPGPVVMDEFHYYPDPQRGWAWQVPLLELPQAQFLLMSATLGDVSRFEKVLTELTGRPTSTVSSAERPIPLHYYYVTTTVQESLEELLSTRQVPVYVVHFSQAEAIERAQNLMSINVCTREEKDRIAELIGGFRFAAGFGKTLNRLVRHGIGVHHAGMLPKYRRLVEQLAQAGLLKVICGTDTLGVGTNVPIRTVLLTALSKYDGVRTRLLNAREFHQIAGRAGRAGYDTAGTVVVQAPEHVVENTKAMAKAVAKFGDDQKKLRQVVRRKPPAGFVSWGEPTFNKLVQSEPGPLTSSFTVSHALLLNLLERPGDPFAAARRLLTRNHESRPAQLRLIKRALGIYRELLASGIVERLDTPDEDGRTVRLQGHLQENFALNQPLSPIAVASLVLLDPEGGSYALDVLSVIEAILEKPRQILSAQEKKARGEAVAAMKADGLEYDQRMALLEEVSYPQPLAELLFQAFETYRRAAPWVGDFELAPKSVIRDMYERAMNFGEYVQFYGLARSEGIVLRYLTDGYKALRQTVPPEALREDLEDIVAWLGELVRQVDSSLLDEWEELAAGIGAADLAAEHAAGSVLTKEPPKLTDNIRAFRAMVRNELFRRVELFADEDEEALGALDADAGWDAGRWADAMDGYFAEYEDIGTGANARGPALLIIEEGPQRWKVRQIFDDPDGNHDWGINAEVDLAASNAAGAAAVTVLSVGPPR</sequence>
<dbReference type="CDD" id="cd17921">
    <property type="entry name" value="DEXHc_Ski2"/>
    <property type="match status" value="1"/>
</dbReference>
<dbReference type="PROSITE" id="PS51194">
    <property type="entry name" value="HELICASE_CTER"/>
    <property type="match status" value="1"/>
</dbReference>
<evidence type="ECO:0000256" key="5">
    <source>
        <dbReference type="SAM" id="MobiDB-lite"/>
    </source>
</evidence>
<reference evidence="8 9" key="1">
    <citation type="submission" date="2020-04" db="EMBL/GenBank/DDBJ databases">
        <authorList>
            <person name="Liu S."/>
        </authorList>
    </citation>
    <scope>NUCLEOTIDE SEQUENCE [LARGE SCALE GENOMIC DNA]</scope>
    <source>
        <strain evidence="8 9">CGMCC 1.15091</strain>
    </source>
</reference>
<accession>A0ABX1JLU9</accession>
<dbReference type="InterPro" id="IPR050699">
    <property type="entry name" value="RNA-DNA_Helicase"/>
</dbReference>
<feature type="region of interest" description="Disordered" evidence="5">
    <location>
        <begin position="1"/>
        <end position="20"/>
    </location>
</feature>
<proteinExistence type="predicted"/>
<feature type="domain" description="Helicase C-terminal" evidence="7">
    <location>
        <begin position="222"/>
        <end position="407"/>
    </location>
</feature>
<dbReference type="PANTHER" id="PTHR12131">
    <property type="entry name" value="ATP-DEPENDENT RNA AND DNA HELICASE"/>
    <property type="match status" value="1"/>
</dbReference>
<evidence type="ECO:0000313" key="9">
    <source>
        <dbReference type="Proteomes" id="UP000523795"/>
    </source>
</evidence>
<dbReference type="EMBL" id="JAAZSR010000001">
    <property type="protein sequence ID" value="NKX49025.1"/>
    <property type="molecule type" value="Genomic_DNA"/>
</dbReference>
<organism evidence="8 9">
    <name type="scientific">Arthrobacter deserti</name>
    <dbReference type="NCBI Taxonomy" id="1742687"/>
    <lineage>
        <taxon>Bacteria</taxon>
        <taxon>Bacillati</taxon>
        <taxon>Actinomycetota</taxon>
        <taxon>Actinomycetes</taxon>
        <taxon>Micrococcales</taxon>
        <taxon>Micrococcaceae</taxon>
        <taxon>Arthrobacter</taxon>
    </lineage>
</organism>
<keyword evidence="1" id="KW-0547">Nucleotide-binding</keyword>
<gene>
    <name evidence="8" type="ORF">HER39_00155</name>
</gene>
<keyword evidence="9" id="KW-1185">Reference proteome</keyword>
<dbReference type="SMART" id="SM00490">
    <property type="entry name" value="HELICc"/>
    <property type="match status" value="1"/>
</dbReference>
<dbReference type="PROSITE" id="PS51192">
    <property type="entry name" value="HELICASE_ATP_BIND_1"/>
    <property type="match status" value="1"/>
</dbReference>
<evidence type="ECO:0000259" key="7">
    <source>
        <dbReference type="PROSITE" id="PS51194"/>
    </source>
</evidence>